<keyword evidence="2" id="KW-0472">Membrane</keyword>
<evidence type="ECO:0000259" key="3">
    <source>
        <dbReference type="Pfam" id="PF02470"/>
    </source>
</evidence>
<dbReference type="InterPro" id="IPR003399">
    <property type="entry name" value="Mce/MlaD"/>
</dbReference>
<dbReference type="EMBL" id="JAXAVX010000003">
    <property type="protein sequence ID" value="MDX8151719.1"/>
    <property type="molecule type" value="Genomic_DNA"/>
</dbReference>
<gene>
    <name evidence="4" type="ORF">SK069_08955</name>
</gene>
<sequence>MTPRVDTATARPSRARVVAVGGLVAIGAAVGVIATGVLGDDGGRRLDALFASTNGLVEGAKVQAGGVDVGTVERIRLDAERPRVTLRLDDGRVVRRGARADIRLVSLSGQLNRVVAIEDGPAGAPALRDGATLGRERTDQPVEVEDVLATLDPATRADVRRILRGARRATDDRGPALAASLRRARRGLRATSDVLGDVTADGAALRDVVVSTAKVTRSLAAAPGTTGTAVDALSAALGDAAAEQEALRATLRELPGGLRAPRATLARLDRQLPALRRLVADAGPAVRAARAIAPEARVALQGAAPVLRQARRLTADGPAQLRALVPLLDEARPLLAELRPALERGGPILDEARVRMPDFFSFFSNWADFTSNYDANGHGARVGLILPPVPNRVASPDGQAAGHLERPFLRVPGSLQGEPWTGYRSSFVSPTGATPAATRPPLREVRP</sequence>
<name>A0ABU4VIQ1_9ACTN</name>
<reference evidence="4 5" key="1">
    <citation type="submission" date="2023-11" db="EMBL/GenBank/DDBJ databases">
        <authorList>
            <person name="Xu M."/>
            <person name="Jiang T."/>
        </authorList>
    </citation>
    <scope>NUCLEOTIDE SEQUENCE [LARGE SCALE GENOMIC DNA]</scope>
    <source>
        <strain evidence="4 5">SD</strain>
    </source>
</reference>
<feature type="domain" description="Mce/MlaD" evidence="3">
    <location>
        <begin position="43"/>
        <end position="110"/>
    </location>
</feature>
<protein>
    <submittedName>
        <fullName evidence="4">MlaD family protein</fullName>
    </submittedName>
</protein>
<dbReference type="PANTHER" id="PTHR33371">
    <property type="entry name" value="INTERMEMBRANE PHOSPHOLIPID TRANSPORT SYSTEM BINDING PROTEIN MLAD-RELATED"/>
    <property type="match status" value="1"/>
</dbReference>
<keyword evidence="2" id="KW-1133">Transmembrane helix</keyword>
<keyword evidence="5" id="KW-1185">Reference proteome</keyword>
<dbReference type="PANTHER" id="PTHR33371:SF4">
    <property type="entry name" value="INTERMEMBRANE PHOSPHOLIPID TRANSPORT SYSTEM BINDING PROTEIN MLAD"/>
    <property type="match status" value="1"/>
</dbReference>
<feature type="transmembrane region" description="Helical" evidence="2">
    <location>
        <begin position="17"/>
        <end position="38"/>
    </location>
</feature>
<evidence type="ECO:0000313" key="4">
    <source>
        <dbReference type="EMBL" id="MDX8151719.1"/>
    </source>
</evidence>
<proteinExistence type="predicted"/>
<comment type="caution">
    <text evidence="4">The sequence shown here is derived from an EMBL/GenBank/DDBJ whole genome shotgun (WGS) entry which is preliminary data.</text>
</comment>
<dbReference type="Proteomes" id="UP001277761">
    <property type="component" value="Unassembled WGS sequence"/>
</dbReference>
<feature type="region of interest" description="Disordered" evidence="1">
    <location>
        <begin position="422"/>
        <end position="447"/>
    </location>
</feature>
<dbReference type="InterPro" id="IPR052336">
    <property type="entry name" value="MlaD_Phospholipid_Transporter"/>
</dbReference>
<feature type="compositionally biased region" description="Low complexity" evidence="1">
    <location>
        <begin position="430"/>
        <end position="440"/>
    </location>
</feature>
<accession>A0ABU4VIQ1</accession>
<evidence type="ECO:0000256" key="2">
    <source>
        <dbReference type="SAM" id="Phobius"/>
    </source>
</evidence>
<keyword evidence="2" id="KW-0812">Transmembrane</keyword>
<dbReference type="Pfam" id="PF02470">
    <property type="entry name" value="MlaD"/>
    <property type="match status" value="1"/>
</dbReference>
<evidence type="ECO:0000256" key="1">
    <source>
        <dbReference type="SAM" id="MobiDB-lite"/>
    </source>
</evidence>
<organism evidence="4 5">
    <name type="scientific">Patulibacter brassicae</name>
    <dbReference type="NCBI Taxonomy" id="1705717"/>
    <lineage>
        <taxon>Bacteria</taxon>
        <taxon>Bacillati</taxon>
        <taxon>Actinomycetota</taxon>
        <taxon>Thermoleophilia</taxon>
        <taxon>Solirubrobacterales</taxon>
        <taxon>Patulibacteraceae</taxon>
        <taxon>Patulibacter</taxon>
    </lineage>
</organism>
<evidence type="ECO:0000313" key="5">
    <source>
        <dbReference type="Proteomes" id="UP001277761"/>
    </source>
</evidence>
<dbReference type="RefSeq" id="WP_319953873.1">
    <property type="nucleotide sequence ID" value="NZ_JAXAVX010000003.1"/>
</dbReference>